<dbReference type="Gene3D" id="2.40.50.1020">
    <property type="entry name" value="LytTr DNA-binding domain"/>
    <property type="match status" value="1"/>
</dbReference>
<dbReference type="Pfam" id="PF04397">
    <property type="entry name" value="LytTR"/>
    <property type="match status" value="1"/>
</dbReference>
<keyword evidence="6" id="KW-0238">DNA-binding</keyword>
<proteinExistence type="predicted"/>
<dbReference type="SMART" id="SM00448">
    <property type="entry name" value="REC"/>
    <property type="match status" value="1"/>
</dbReference>
<evidence type="ECO:0000313" key="7">
    <source>
        <dbReference type="Proteomes" id="UP000260025"/>
    </source>
</evidence>
<dbReference type="Gene3D" id="3.40.50.2300">
    <property type="match status" value="1"/>
</dbReference>
<gene>
    <name evidence="6" type="ORF">DXA38_09675</name>
</gene>
<dbReference type="InterPro" id="IPR001789">
    <property type="entry name" value="Sig_transdc_resp-reg_receiver"/>
</dbReference>
<reference evidence="6 7" key="1">
    <citation type="submission" date="2018-08" db="EMBL/GenBank/DDBJ databases">
        <title>A genome reference for cultivated species of the human gut microbiota.</title>
        <authorList>
            <person name="Zou Y."/>
            <person name="Xue W."/>
            <person name="Luo G."/>
        </authorList>
    </citation>
    <scope>NUCLEOTIDE SEQUENCE [LARGE SCALE GENOMIC DNA]</scope>
    <source>
        <strain evidence="6 7">OF01-2LB</strain>
    </source>
</reference>
<keyword evidence="3" id="KW-0597">Phosphoprotein</keyword>
<dbReference type="EMBL" id="QVEV01000012">
    <property type="protein sequence ID" value="RGC15638.1"/>
    <property type="molecule type" value="Genomic_DNA"/>
</dbReference>
<evidence type="ECO:0000256" key="3">
    <source>
        <dbReference type="PROSITE-ProRule" id="PRU00169"/>
    </source>
</evidence>
<dbReference type="Pfam" id="PF00072">
    <property type="entry name" value="Response_reg"/>
    <property type="match status" value="1"/>
</dbReference>
<dbReference type="GO" id="GO:0003677">
    <property type="term" value="F:DNA binding"/>
    <property type="evidence" value="ECO:0007669"/>
    <property type="project" value="UniProtKB-KW"/>
</dbReference>
<protein>
    <recommendedName>
        <fullName evidence="1">Stage 0 sporulation protein A homolog</fullName>
    </recommendedName>
</protein>
<dbReference type="PANTHER" id="PTHR37299:SF1">
    <property type="entry name" value="STAGE 0 SPORULATION PROTEIN A HOMOLOG"/>
    <property type="match status" value="1"/>
</dbReference>
<dbReference type="InterPro" id="IPR046947">
    <property type="entry name" value="LytR-like"/>
</dbReference>
<dbReference type="SMART" id="SM00850">
    <property type="entry name" value="LytTR"/>
    <property type="match status" value="1"/>
</dbReference>
<organism evidence="6 7">
    <name type="scientific">Clostridium innocuum</name>
    <dbReference type="NCBI Taxonomy" id="1522"/>
    <lineage>
        <taxon>Bacteria</taxon>
        <taxon>Bacillati</taxon>
        <taxon>Bacillota</taxon>
        <taxon>Clostridia</taxon>
        <taxon>Eubacteriales</taxon>
        <taxon>Clostridiaceae</taxon>
        <taxon>Clostridium</taxon>
    </lineage>
</organism>
<dbReference type="PROSITE" id="PS50110">
    <property type="entry name" value="RESPONSE_REGULATORY"/>
    <property type="match status" value="1"/>
</dbReference>
<dbReference type="OrthoDB" id="1653482at2"/>
<evidence type="ECO:0000256" key="2">
    <source>
        <dbReference type="ARBA" id="ARBA00024867"/>
    </source>
</evidence>
<dbReference type="InterPro" id="IPR007492">
    <property type="entry name" value="LytTR_DNA-bd_dom"/>
</dbReference>
<dbReference type="Proteomes" id="UP000260025">
    <property type="component" value="Unassembled WGS sequence"/>
</dbReference>
<dbReference type="GO" id="GO:0000156">
    <property type="term" value="F:phosphorelay response regulator activity"/>
    <property type="evidence" value="ECO:0007669"/>
    <property type="project" value="InterPro"/>
</dbReference>
<evidence type="ECO:0000259" key="4">
    <source>
        <dbReference type="PROSITE" id="PS50110"/>
    </source>
</evidence>
<feature type="domain" description="Response regulatory" evidence="4">
    <location>
        <begin position="2"/>
        <end position="121"/>
    </location>
</feature>
<evidence type="ECO:0000259" key="5">
    <source>
        <dbReference type="PROSITE" id="PS50930"/>
    </source>
</evidence>
<comment type="caution">
    <text evidence="6">The sequence shown here is derived from an EMBL/GenBank/DDBJ whole genome shotgun (WGS) entry which is preliminary data.</text>
</comment>
<dbReference type="RefSeq" id="WP_117443022.1">
    <property type="nucleotide sequence ID" value="NZ_JAKNHC010000011.1"/>
</dbReference>
<feature type="modified residue" description="4-aspartylphosphate" evidence="3">
    <location>
        <position position="58"/>
    </location>
</feature>
<accession>A0A3E2VXG0</accession>
<dbReference type="PROSITE" id="PS50930">
    <property type="entry name" value="HTH_LYTTR"/>
    <property type="match status" value="1"/>
</dbReference>
<sequence length="239" mass="27984">MKIAICDDEAVQCELLHTMVNRYLKMHQLPAAVYCFKSSEELLFQYEEHADLDILLLDIQMKEMNGIQLAENLRQRNEHLSIIFVTGGIDYIYESFRLQAVNYLLKPVDEQKLSVCLDAAIQQNLKRNDMLVFTTEKELIRLSYSSVYHICSEGHYLHIYTLDHVWRIKRNLRDILQEISDERFLKIGKSDVVNLEAVDKITSRQLTLIDKTAIPIPKGRYREISEAFIRYHFADAKSV</sequence>
<feature type="domain" description="HTH LytTR-type" evidence="5">
    <location>
        <begin position="131"/>
        <end position="230"/>
    </location>
</feature>
<dbReference type="PANTHER" id="PTHR37299">
    <property type="entry name" value="TRANSCRIPTIONAL REGULATOR-RELATED"/>
    <property type="match status" value="1"/>
</dbReference>
<name>A0A3E2VXG0_CLOIN</name>
<dbReference type="AlphaFoldDB" id="A0A3E2VXG0"/>
<dbReference type="InterPro" id="IPR011006">
    <property type="entry name" value="CheY-like_superfamily"/>
</dbReference>
<dbReference type="SUPFAM" id="SSF52172">
    <property type="entry name" value="CheY-like"/>
    <property type="match status" value="1"/>
</dbReference>
<comment type="function">
    <text evidence="2">May play the central regulatory role in sporulation. It may be an element of the effector pathway responsible for the activation of sporulation genes in response to nutritional stress. Spo0A may act in concert with spo0H (a sigma factor) to control the expression of some genes that are critical to the sporulation process.</text>
</comment>
<evidence type="ECO:0000256" key="1">
    <source>
        <dbReference type="ARBA" id="ARBA00018672"/>
    </source>
</evidence>
<evidence type="ECO:0000313" key="6">
    <source>
        <dbReference type="EMBL" id="RGC15638.1"/>
    </source>
</evidence>